<proteinExistence type="predicted"/>
<evidence type="ECO:0000313" key="2">
    <source>
        <dbReference type="EMBL" id="RIB23609.1"/>
    </source>
</evidence>
<accession>A0A397VRH6</accession>
<evidence type="ECO:0000256" key="1">
    <source>
        <dbReference type="SAM" id="Phobius"/>
    </source>
</evidence>
<reference evidence="2 3" key="1">
    <citation type="submission" date="2018-06" db="EMBL/GenBank/DDBJ databases">
        <title>Comparative genomics reveals the genomic features of Rhizophagus irregularis, R. cerebriforme, R. diaphanum and Gigaspora rosea, and their symbiotic lifestyle signature.</title>
        <authorList>
            <person name="Morin E."/>
            <person name="San Clemente H."/>
            <person name="Chen E.C.H."/>
            <person name="De La Providencia I."/>
            <person name="Hainaut M."/>
            <person name="Kuo A."/>
            <person name="Kohler A."/>
            <person name="Murat C."/>
            <person name="Tang N."/>
            <person name="Roy S."/>
            <person name="Loubradou J."/>
            <person name="Henrissat B."/>
            <person name="Grigoriev I.V."/>
            <person name="Corradi N."/>
            <person name="Roux C."/>
            <person name="Martin F.M."/>
        </authorList>
    </citation>
    <scope>NUCLEOTIDE SEQUENCE [LARGE SCALE GENOMIC DNA]</scope>
    <source>
        <strain evidence="2 3">DAOM 194757</strain>
    </source>
</reference>
<comment type="caution">
    <text evidence="2">The sequence shown here is derived from an EMBL/GenBank/DDBJ whole genome shotgun (WGS) entry which is preliminary data.</text>
</comment>
<keyword evidence="1" id="KW-1133">Transmembrane helix</keyword>
<gene>
    <name evidence="2" type="ORF">C2G38_2072338</name>
</gene>
<keyword evidence="1" id="KW-0472">Membrane</keyword>
<dbReference type="AlphaFoldDB" id="A0A397VRH6"/>
<dbReference type="Proteomes" id="UP000266673">
    <property type="component" value="Unassembled WGS sequence"/>
</dbReference>
<keyword evidence="3" id="KW-1185">Reference proteome</keyword>
<organism evidence="2 3">
    <name type="scientific">Gigaspora rosea</name>
    <dbReference type="NCBI Taxonomy" id="44941"/>
    <lineage>
        <taxon>Eukaryota</taxon>
        <taxon>Fungi</taxon>
        <taxon>Fungi incertae sedis</taxon>
        <taxon>Mucoromycota</taxon>
        <taxon>Glomeromycotina</taxon>
        <taxon>Glomeromycetes</taxon>
        <taxon>Diversisporales</taxon>
        <taxon>Gigasporaceae</taxon>
        <taxon>Gigaspora</taxon>
    </lineage>
</organism>
<dbReference type="EMBL" id="QKWP01000252">
    <property type="protein sequence ID" value="RIB23609.1"/>
    <property type="molecule type" value="Genomic_DNA"/>
</dbReference>
<keyword evidence="1" id="KW-0812">Transmembrane</keyword>
<name>A0A397VRH6_9GLOM</name>
<sequence>MSVRRIFYLSYFIKMSALKIISKLVIYLTITLLIKVCIVYAVQYVHAATKISETPHFADTHL</sequence>
<protein>
    <submittedName>
        <fullName evidence="2">Uncharacterized protein</fullName>
    </submittedName>
</protein>
<evidence type="ECO:0000313" key="3">
    <source>
        <dbReference type="Proteomes" id="UP000266673"/>
    </source>
</evidence>
<feature type="transmembrane region" description="Helical" evidence="1">
    <location>
        <begin position="20"/>
        <end position="42"/>
    </location>
</feature>